<dbReference type="EMBL" id="CP087830">
    <property type="protein sequence ID" value="UZA02087.1"/>
    <property type="molecule type" value="Genomic_DNA"/>
</dbReference>
<accession>A0ABY6M319</accession>
<proteinExistence type="predicted"/>
<organism evidence="2 3">
    <name type="scientific">Moraxella bovis</name>
    <dbReference type="NCBI Taxonomy" id="476"/>
    <lineage>
        <taxon>Bacteria</taxon>
        <taxon>Pseudomonadati</taxon>
        <taxon>Pseudomonadota</taxon>
        <taxon>Gammaproteobacteria</taxon>
        <taxon>Moraxellales</taxon>
        <taxon>Moraxellaceae</taxon>
        <taxon>Moraxella</taxon>
    </lineage>
</organism>
<protein>
    <submittedName>
        <fullName evidence="2">Uncharacterized protein</fullName>
    </submittedName>
</protein>
<sequence length="399" mass="43117">MQSKNIFPILGMNTVSETSRQHGNFVRLANNININPNGTIELRAGKDKVTGTPISHLWQSPLHKDVFGLYDGHWCVVNPHNWTPRQLAEIGNAPLYHALVNNRVVVSGKNGLFEYDGQSAKPLTIPTPPPPMVEGQSQGQDFGECISGLDETTHKARTRVIAISYLAGQKEGGLSSTVKIDADSVTVTLPMVFDKTVTHINIYTTEQGGAELKLLASVPKDTAEYRFDTGAILGKPATTEHLDPMMTGKYLALWRGRLVVAKSNVIYFSEPLNYHLTDERHNYIAMPQRVTFLEVVDGGIWVGQTTGVAFLQGVDIDEMSISHKIVQAPIADSSTQMPSETVGELSNGGSSVALWLSANGYCIGTSDGSVVEYHAGVMNGITGTGSTVQVGQRVVTAIT</sequence>
<dbReference type="Proteomes" id="UP001163632">
    <property type="component" value="Chromosome"/>
</dbReference>
<gene>
    <name evidence="2" type="ORF">LP092_08755</name>
</gene>
<evidence type="ECO:0000313" key="3">
    <source>
        <dbReference type="Proteomes" id="UP001163632"/>
    </source>
</evidence>
<name>A0ABY6M319_MORBO</name>
<evidence type="ECO:0000256" key="1">
    <source>
        <dbReference type="SAM" id="MobiDB-lite"/>
    </source>
</evidence>
<evidence type="ECO:0000313" key="2">
    <source>
        <dbReference type="EMBL" id="UZA02087.1"/>
    </source>
</evidence>
<reference evidence="2" key="1">
    <citation type="journal article" date="2022" name="BMC Microbiol.">
        <title>Whole genome sequencing of Moraxella bovis strains from North America reveals two genotypes with different genetic determinants.</title>
        <authorList>
            <person name="Wynn E.L."/>
            <person name="Hille M.M."/>
            <person name="Loy J.D."/>
            <person name="Schuller G."/>
            <person name="Kuhn K.L."/>
            <person name="Dickey A.M."/>
            <person name="Bono J.L."/>
            <person name="Clawson M.L."/>
        </authorList>
    </citation>
    <scope>NUCLEOTIDE SEQUENCE</scope>
    <source>
        <strain evidence="2">SAM102599</strain>
    </source>
</reference>
<keyword evidence="3" id="KW-1185">Reference proteome</keyword>
<dbReference type="RefSeq" id="WP_264684414.1">
    <property type="nucleotide sequence ID" value="NZ_CP087798.1"/>
</dbReference>
<feature type="region of interest" description="Disordered" evidence="1">
    <location>
        <begin position="119"/>
        <end position="138"/>
    </location>
</feature>